<dbReference type="GO" id="GO:0043958">
    <property type="term" value="F:acryloyl-CoA reductase (NADH) activity"/>
    <property type="evidence" value="ECO:0007669"/>
    <property type="project" value="UniProtKB-EC"/>
</dbReference>
<comment type="similarity">
    <text evidence="2">Belongs to the acyl-CoA dehydrogenase family.</text>
</comment>
<keyword evidence="4" id="KW-0274">FAD</keyword>
<dbReference type="PANTHER" id="PTHR43884:SF20">
    <property type="entry name" value="ACYL-COA DEHYDROGENASE FADE28"/>
    <property type="match status" value="1"/>
</dbReference>
<dbReference type="InterPro" id="IPR013786">
    <property type="entry name" value="AcylCoA_DH/ox_N"/>
</dbReference>
<dbReference type="EC" id="1.3.1.95" evidence="8"/>
<dbReference type="AlphaFoldDB" id="A0A1Y2MPD6"/>
<dbReference type="Pfam" id="PF00441">
    <property type="entry name" value="Acyl-CoA_dh_1"/>
    <property type="match status" value="1"/>
</dbReference>
<dbReference type="Gene3D" id="1.20.140.10">
    <property type="entry name" value="Butyryl-CoA Dehydrogenase, subunit A, domain 3"/>
    <property type="match status" value="1"/>
</dbReference>
<evidence type="ECO:0000256" key="1">
    <source>
        <dbReference type="ARBA" id="ARBA00001974"/>
    </source>
</evidence>
<dbReference type="InterPro" id="IPR009100">
    <property type="entry name" value="AcylCoA_DH/oxidase_NM_dom_sf"/>
</dbReference>
<protein>
    <submittedName>
        <fullName evidence="8">Acryloyl-CoA reductase (NADH)</fullName>
        <ecNumber evidence="8">1.3.1.95</ecNumber>
    </submittedName>
</protein>
<comment type="cofactor">
    <cofactor evidence="1">
        <name>FAD</name>
        <dbReference type="ChEBI" id="CHEBI:57692"/>
    </cofactor>
</comment>
<feature type="domain" description="Acyl-CoA dehydrogenase/oxidase N-terminal" evidence="7">
    <location>
        <begin position="6"/>
        <end position="95"/>
    </location>
</feature>
<dbReference type="Pfam" id="PF02771">
    <property type="entry name" value="Acyl-CoA_dh_N"/>
    <property type="match status" value="1"/>
</dbReference>
<reference evidence="8 9" key="1">
    <citation type="submission" date="2016-09" db="EMBL/GenBank/DDBJ databases">
        <title>Pseudonocardia autotrophica DSM535, a candidate organism with high potential of specific P450 cytochromes.</title>
        <authorList>
            <person name="Grumaz C."/>
            <person name="Vainshtein Y."/>
            <person name="Kirstahler P."/>
            <person name="Sohn K."/>
        </authorList>
    </citation>
    <scope>NUCLEOTIDE SEQUENCE [LARGE SCALE GENOMIC DNA]</scope>
    <source>
        <strain evidence="8 9">DSM 535</strain>
    </source>
</reference>
<evidence type="ECO:0000259" key="6">
    <source>
        <dbReference type="Pfam" id="PF00441"/>
    </source>
</evidence>
<name>A0A1Y2MPD6_PSEAH</name>
<evidence type="ECO:0000256" key="4">
    <source>
        <dbReference type="ARBA" id="ARBA00022827"/>
    </source>
</evidence>
<dbReference type="InterPro" id="IPR036250">
    <property type="entry name" value="AcylCo_DH-like_C"/>
</dbReference>
<evidence type="ECO:0000256" key="3">
    <source>
        <dbReference type="ARBA" id="ARBA00022630"/>
    </source>
</evidence>
<dbReference type="EMBL" id="MIGB01000033">
    <property type="protein sequence ID" value="OSY37096.1"/>
    <property type="molecule type" value="Genomic_DNA"/>
</dbReference>
<keyword evidence="9" id="KW-1185">Reference proteome</keyword>
<evidence type="ECO:0000313" key="9">
    <source>
        <dbReference type="Proteomes" id="UP000194360"/>
    </source>
</evidence>
<sequence>MRWELSDEQADFRAVLSDWLGQACPSDRLRSWLDTGDHAAFEECFAQDGWFGVGTAEDLGGEGGGLIELVLAAEELGRRAAPTSAWLASMVALPTLAGMPEAAKALLSDRMTTVLTVSAGAVPGRAATVAERDGGLVGTVPAVLAASRAVRLVVPVADGLRLVEVDQPGVRIRERALTDRSRTVADVEFDGAVGAVVPAEDGAALLEPAALRAAVLVAADSLGAMEHLLDATVEYVQQRRQFGVAIGSFQAVKHAAAEMLVKVEAARSIVYLAAASVEAGHEDAPLHAAAAKAQVCAAAVAAADSALTLHGAIGYTWEHDLQIFYKRVKLDAELFGAPVAWNDRIADRLSLVP</sequence>
<dbReference type="STRING" id="2074.BG845_04979"/>
<feature type="domain" description="Acyl-CoA dehydrogenase/oxidase C-terminal" evidence="6">
    <location>
        <begin position="213"/>
        <end position="337"/>
    </location>
</feature>
<dbReference type="OrthoDB" id="7328575at2"/>
<dbReference type="SUPFAM" id="SSF47203">
    <property type="entry name" value="Acyl-CoA dehydrogenase C-terminal domain-like"/>
    <property type="match status" value="1"/>
</dbReference>
<dbReference type="GO" id="GO:0050660">
    <property type="term" value="F:flavin adenine dinucleotide binding"/>
    <property type="evidence" value="ECO:0007669"/>
    <property type="project" value="InterPro"/>
</dbReference>
<gene>
    <name evidence="8" type="primary">acrC_5</name>
    <name evidence="8" type="ORF">BG845_04979</name>
</gene>
<evidence type="ECO:0000256" key="5">
    <source>
        <dbReference type="ARBA" id="ARBA00023002"/>
    </source>
</evidence>
<keyword evidence="3" id="KW-0285">Flavoprotein</keyword>
<evidence type="ECO:0000259" key="7">
    <source>
        <dbReference type="Pfam" id="PF02771"/>
    </source>
</evidence>
<keyword evidence="5 8" id="KW-0560">Oxidoreductase</keyword>
<proteinExistence type="inferred from homology"/>
<dbReference type="GO" id="GO:0003995">
    <property type="term" value="F:acyl-CoA dehydrogenase activity"/>
    <property type="evidence" value="ECO:0007669"/>
    <property type="project" value="TreeGrafter"/>
</dbReference>
<dbReference type="InterPro" id="IPR037069">
    <property type="entry name" value="AcylCoA_DH/ox_N_sf"/>
</dbReference>
<evidence type="ECO:0000313" key="8">
    <source>
        <dbReference type="EMBL" id="OSY37096.1"/>
    </source>
</evidence>
<dbReference type="RefSeq" id="WP_085915130.1">
    <property type="nucleotide sequence ID" value="NZ_AP018920.1"/>
</dbReference>
<dbReference type="SUPFAM" id="SSF56645">
    <property type="entry name" value="Acyl-CoA dehydrogenase NM domain-like"/>
    <property type="match status" value="1"/>
</dbReference>
<organism evidence="8 9">
    <name type="scientific">Pseudonocardia autotrophica</name>
    <name type="common">Amycolata autotrophica</name>
    <name type="synonym">Nocardia autotrophica</name>
    <dbReference type="NCBI Taxonomy" id="2074"/>
    <lineage>
        <taxon>Bacteria</taxon>
        <taxon>Bacillati</taxon>
        <taxon>Actinomycetota</taxon>
        <taxon>Actinomycetes</taxon>
        <taxon>Pseudonocardiales</taxon>
        <taxon>Pseudonocardiaceae</taxon>
        <taxon>Pseudonocardia</taxon>
    </lineage>
</organism>
<accession>A0A1Y2MPD6</accession>
<dbReference type="Proteomes" id="UP000194360">
    <property type="component" value="Unassembled WGS sequence"/>
</dbReference>
<comment type="caution">
    <text evidence="8">The sequence shown here is derived from an EMBL/GenBank/DDBJ whole genome shotgun (WGS) entry which is preliminary data.</text>
</comment>
<dbReference type="PANTHER" id="PTHR43884">
    <property type="entry name" value="ACYL-COA DEHYDROGENASE"/>
    <property type="match status" value="1"/>
</dbReference>
<dbReference type="Gene3D" id="1.10.540.10">
    <property type="entry name" value="Acyl-CoA dehydrogenase/oxidase, N-terminal domain"/>
    <property type="match status" value="1"/>
</dbReference>
<evidence type="ECO:0000256" key="2">
    <source>
        <dbReference type="ARBA" id="ARBA00009347"/>
    </source>
</evidence>
<dbReference type="InterPro" id="IPR009075">
    <property type="entry name" value="AcylCo_DH/oxidase_C"/>
</dbReference>